<feature type="transmembrane region" description="Helical" evidence="1">
    <location>
        <begin position="141"/>
        <end position="158"/>
    </location>
</feature>
<feature type="transmembrane region" description="Helical" evidence="1">
    <location>
        <begin position="16"/>
        <end position="36"/>
    </location>
</feature>
<dbReference type="OrthoDB" id="7882750at2759"/>
<protein>
    <submittedName>
        <fullName evidence="3">Uncharacterized protein</fullName>
    </submittedName>
</protein>
<keyword evidence="2" id="KW-1185">Reference proteome</keyword>
<evidence type="ECO:0000313" key="2">
    <source>
        <dbReference type="Proteomes" id="UP001652661"/>
    </source>
</evidence>
<organism evidence="2 3">
    <name type="scientific">Drosophila kikkawai</name>
    <name type="common">Fruit fly</name>
    <dbReference type="NCBI Taxonomy" id="30033"/>
    <lineage>
        <taxon>Eukaryota</taxon>
        <taxon>Metazoa</taxon>
        <taxon>Ecdysozoa</taxon>
        <taxon>Arthropoda</taxon>
        <taxon>Hexapoda</taxon>
        <taxon>Insecta</taxon>
        <taxon>Pterygota</taxon>
        <taxon>Neoptera</taxon>
        <taxon>Endopterygota</taxon>
        <taxon>Diptera</taxon>
        <taxon>Brachycera</taxon>
        <taxon>Muscomorpha</taxon>
        <taxon>Ephydroidea</taxon>
        <taxon>Drosophilidae</taxon>
        <taxon>Drosophila</taxon>
        <taxon>Sophophora</taxon>
    </lineage>
</organism>
<proteinExistence type="predicted"/>
<dbReference type="RefSeq" id="XP_017028915.1">
    <property type="nucleotide sequence ID" value="XM_017173426.3"/>
</dbReference>
<gene>
    <name evidence="3" type="primary">LOC108079175</name>
</gene>
<keyword evidence="1" id="KW-0812">Transmembrane</keyword>
<feature type="transmembrane region" description="Helical" evidence="1">
    <location>
        <begin position="210"/>
        <end position="230"/>
    </location>
</feature>
<dbReference type="Proteomes" id="UP001652661">
    <property type="component" value="Chromosome X"/>
</dbReference>
<feature type="transmembrane region" description="Helical" evidence="1">
    <location>
        <begin position="48"/>
        <end position="71"/>
    </location>
</feature>
<accession>A0A6P4IKJ6</accession>
<dbReference type="OMA" id="RWSERIY"/>
<feature type="transmembrane region" description="Helical" evidence="1">
    <location>
        <begin position="170"/>
        <end position="190"/>
    </location>
</feature>
<dbReference type="AlphaFoldDB" id="A0A6P4IKJ6"/>
<keyword evidence="1" id="KW-0472">Membrane</keyword>
<sequence length="257" mass="30107">MQELAVPQKSLIRHTYAVTIAMLVIGQIQVAVFMQIKSLKDFLARRYFLSLIQFFVSFLSIQLYVFFFHIISGKSMWVRVVVGMWTYQVNTISIMKPAMKAPYLTLAVSFVFTYWMMFISAIYGYNARHHKRGLFVSRHNVILWSERIFVVTCFGIIVCDEMANVTIEFLTLLVYTLMSNVFVVIFAASLRRPNFYHPHDLGDFILIGQLYYLNYFALYMSIVWTLDVLLDIMEWDTSFFQFFNSTTKAPTTTHILI</sequence>
<dbReference type="GeneID" id="108079175"/>
<name>A0A6P4IKJ6_DROKI</name>
<evidence type="ECO:0000313" key="3">
    <source>
        <dbReference type="RefSeq" id="XP_017028915.1"/>
    </source>
</evidence>
<evidence type="ECO:0000256" key="1">
    <source>
        <dbReference type="SAM" id="Phobius"/>
    </source>
</evidence>
<reference evidence="3" key="1">
    <citation type="submission" date="2025-08" db="UniProtKB">
        <authorList>
            <consortium name="RefSeq"/>
        </authorList>
    </citation>
    <scope>IDENTIFICATION</scope>
    <source>
        <strain evidence="3">14028-0561.14</strain>
        <tissue evidence="3">Whole fly</tissue>
    </source>
</reference>
<keyword evidence="1" id="KW-1133">Transmembrane helix</keyword>
<feature type="transmembrane region" description="Helical" evidence="1">
    <location>
        <begin position="102"/>
        <end position="125"/>
    </location>
</feature>